<protein>
    <submittedName>
        <fullName evidence="2">Uncharacterized protein</fullName>
    </submittedName>
</protein>
<sequence>MTKQEPQQSLSNASSMEKKKATDVEEQLLRERSEHEETKRKQFEIEKKLEENRKQTRRSRAENGDDLVRFLREANKNKKDVIIIHIYSHTSMIVEEVEKMKRRIAREISHAIFLDADLDADWTGDYFWIDRTRSGYWIVVLTKTMNDWTSIDQLFAQCFAPTQFPHVAYSHILMFAHNRENTDKNLDLTGPERFMDPPPIGKPKRDIHLHMRLSFATQQTNEQSALYER</sequence>
<dbReference type="EMBL" id="CAJPEV010003710">
    <property type="protein sequence ID" value="CAG0900385.1"/>
    <property type="molecule type" value="Genomic_DNA"/>
</dbReference>
<evidence type="ECO:0000256" key="1">
    <source>
        <dbReference type="SAM" id="MobiDB-lite"/>
    </source>
</evidence>
<dbReference type="AlphaFoldDB" id="A0A7R9ACI0"/>
<reference evidence="2" key="1">
    <citation type="submission" date="2020-11" db="EMBL/GenBank/DDBJ databases">
        <authorList>
            <person name="Tran Van P."/>
        </authorList>
    </citation>
    <scope>NUCLEOTIDE SEQUENCE</scope>
</reference>
<dbReference type="EMBL" id="LR903227">
    <property type="protein sequence ID" value="CAD7251662.1"/>
    <property type="molecule type" value="Genomic_DNA"/>
</dbReference>
<feature type="region of interest" description="Disordered" evidence="1">
    <location>
        <begin position="1"/>
        <end position="60"/>
    </location>
</feature>
<evidence type="ECO:0000313" key="2">
    <source>
        <dbReference type="EMBL" id="CAD7251662.1"/>
    </source>
</evidence>
<evidence type="ECO:0000313" key="3">
    <source>
        <dbReference type="Proteomes" id="UP000677054"/>
    </source>
</evidence>
<feature type="compositionally biased region" description="Polar residues" evidence="1">
    <location>
        <begin position="1"/>
        <end position="15"/>
    </location>
</feature>
<dbReference type="Proteomes" id="UP000677054">
    <property type="component" value="Unassembled WGS sequence"/>
</dbReference>
<feature type="compositionally biased region" description="Basic and acidic residues" evidence="1">
    <location>
        <begin position="16"/>
        <end position="60"/>
    </location>
</feature>
<gene>
    <name evidence="2" type="ORF">DSTB1V02_LOCUS11424</name>
</gene>
<keyword evidence="3" id="KW-1185">Reference proteome</keyword>
<name>A0A7R9ACI0_9CRUS</name>
<organism evidence="2">
    <name type="scientific">Darwinula stevensoni</name>
    <dbReference type="NCBI Taxonomy" id="69355"/>
    <lineage>
        <taxon>Eukaryota</taxon>
        <taxon>Metazoa</taxon>
        <taxon>Ecdysozoa</taxon>
        <taxon>Arthropoda</taxon>
        <taxon>Crustacea</taxon>
        <taxon>Oligostraca</taxon>
        <taxon>Ostracoda</taxon>
        <taxon>Podocopa</taxon>
        <taxon>Podocopida</taxon>
        <taxon>Darwinulocopina</taxon>
        <taxon>Darwinuloidea</taxon>
        <taxon>Darwinulidae</taxon>
        <taxon>Darwinula</taxon>
    </lineage>
</organism>
<accession>A0A7R9ACI0</accession>
<proteinExistence type="predicted"/>